<dbReference type="eggNOG" id="COG0612">
    <property type="taxonomic scope" value="Bacteria"/>
</dbReference>
<dbReference type="PANTHER" id="PTHR11851:SF224">
    <property type="entry name" value="PROCESSING PROTEASE"/>
    <property type="match status" value="1"/>
</dbReference>
<dbReference type="Pfam" id="PF05193">
    <property type="entry name" value="Peptidase_M16_C"/>
    <property type="match status" value="1"/>
</dbReference>
<accession>Q7VCC4</accession>
<dbReference type="Gene3D" id="3.30.830.10">
    <property type="entry name" value="Metalloenzyme, LuxS/M16 peptidase-like"/>
    <property type="match status" value="2"/>
</dbReference>
<dbReference type="STRING" id="167539.Pro_0817"/>
<dbReference type="InterPro" id="IPR007863">
    <property type="entry name" value="Peptidase_M16_C"/>
</dbReference>
<dbReference type="PATRIC" id="fig|167539.5.peg.864"/>
<feature type="domain" description="Peptidase M16 C-terminal" evidence="2">
    <location>
        <begin position="182"/>
        <end position="339"/>
    </location>
</feature>
<dbReference type="InterPro" id="IPR011249">
    <property type="entry name" value="Metalloenz_LuxS/M16"/>
</dbReference>
<reference evidence="3 4" key="1">
    <citation type="journal article" date="2003" name="Proc. Natl. Acad. Sci. U.S.A.">
        <title>Genome sequence of the cyanobacterium Prochlorococcus marinus SS120, a nearly minimal oxyphototrophic genome.</title>
        <authorList>
            <person name="Dufresne A."/>
            <person name="Salanoubat M."/>
            <person name="Partensky F."/>
            <person name="Artiguenave F."/>
            <person name="Axmann I.M."/>
            <person name="Barbe V."/>
            <person name="Duprat S."/>
            <person name="Galperin M.Y."/>
            <person name="Koonin E.V."/>
            <person name="Le Gall F."/>
            <person name="Makarova K.S."/>
            <person name="Ostrowski M."/>
            <person name="Oztas S."/>
            <person name="Robert C."/>
            <person name="Rogozin I.B."/>
            <person name="Scanlan D.J."/>
            <person name="Tandeau de Marsac N."/>
            <person name="Weissenbach J."/>
            <person name="Wincker P."/>
            <person name="Wolf Y.I."/>
            <person name="Hess W.R."/>
        </authorList>
    </citation>
    <scope>NUCLEOTIDE SEQUENCE [LARGE SCALE GENOMIC DNA]</scope>
    <source>
        <strain evidence="4">SARG / CCMP1375 / SS120</strain>
    </source>
</reference>
<dbReference type="InterPro" id="IPR011765">
    <property type="entry name" value="Pept_M16_N"/>
</dbReference>
<evidence type="ECO:0000313" key="4">
    <source>
        <dbReference type="Proteomes" id="UP000001420"/>
    </source>
</evidence>
<protein>
    <submittedName>
        <fullName evidence="3">Zn-dependent peptidase</fullName>
    </submittedName>
</protein>
<dbReference type="Pfam" id="PF00675">
    <property type="entry name" value="Peptidase_M16"/>
    <property type="match status" value="1"/>
</dbReference>
<dbReference type="InterPro" id="IPR050361">
    <property type="entry name" value="MPP/UQCRC_Complex"/>
</dbReference>
<dbReference type="HOGENOM" id="CLU_009902_3_1_3"/>
<dbReference type="SUPFAM" id="SSF63411">
    <property type="entry name" value="LuxS/MPP-like metallohydrolase"/>
    <property type="match status" value="2"/>
</dbReference>
<proteinExistence type="predicted"/>
<evidence type="ECO:0000259" key="2">
    <source>
        <dbReference type="Pfam" id="PF05193"/>
    </source>
</evidence>
<dbReference type="AlphaFoldDB" id="Q7VCC4"/>
<keyword evidence="4" id="KW-1185">Reference proteome</keyword>
<dbReference type="Proteomes" id="UP000001420">
    <property type="component" value="Chromosome"/>
</dbReference>
<sequence length="417" mass="47177">MDSPKILLDPYRSIGILSTKLWIRGGSRADPINKKGIHNLLAALLTRGCGPYNSCDISDLIEGCGAELQCESYEDGIMISLKCTEHKSPELLPLISLMVTEPLLKEDQFLLEKKLTIQLLSRQKESLFYITFNNWKKIAYPNHVYKYDSIGTINNLEDISLNDICTLSKTLISRKKTIVISGSIPENVENYFQTLRTNKSFSNSNKETLTIDKTINRSKNRFNNESVILNYQNTNQVVIMFGNVTIPHSHVDDLALRIISCHLGSGMSSLLFKKLREKNGLTYDIGVYHPIKELEVPFLIHASSTVDKSMLTLKLINQCWEDIQTKCISKEELNLAKAKFIGNLAHNSQSISQRAERMAYLLGINMKEDHDIQVKEKINSITEKEILRVASIYFKDPLISLSGPKDTLNNISQHLGI</sequence>
<dbReference type="KEGG" id="pma:Pro_0817"/>
<dbReference type="EnsemblBacteria" id="AAP99861">
    <property type="protein sequence ID" value="AAP99861"/>
    <property type="gene ID" value="Pro_0817"/>
</dbReference>
<feature type="domain" description="Peptidase M16 N-terminal" evidence="1">
    <location>
        <begin position="19"/>
        <end position="140"/>
    </location>
</feature>
<organism evidence="3 4">
    <name type="scientific">Prochlorococcus marinus (strain SARG / CCMP1375 / SS120)</name>
    <dbReference type="NCBI Taxonomy" id="167539"/>
    <lineage>
        <taxon>Bacteria</taxon>
        <taxon>Bacillati</taxon>
        <taxon>Cyanobacteriota</taxon>
        <taxon>Cyanophyceae</taxon>
        <taxon>Synechococcales</taxon>
        <taxon>Prochlorococcaceae</taxon>
        <taxon>Prochlorococcus</taxon>
    </lineage>
</organism>
<name>Q7VCC4_PROMA</name>
<dbReference type="OrthoDB" id="9811314at2"/>
<gene>
    <name evidence="3" type="primary">pqqL</name>
    <name evidence="3" type="ordered locus">Pro_0817</name>
</gene>
<dbReference type="RefSeq" id="WP_011124969.1">
    <property type="nucleotide sequence ID" value="NC_005042.1"/>
</dbReference>
<dbReference type="PANTHER" id="PTHR11851">
    <property type="entry name" value="METALLOPROTEASE"/>
    <property type="match status" value="1"/>
</dbReference>
<dbReference type="GO" id="GO:0046872">
    <property type="term" value="F:metal ion binding"/>
    <property type="evidence" value="ECO:0007669"/>
    <property type="project" value="InterPro"/>
</dbReference>
<evidence type="ECO:0000313" key="3">
    <source>
        <dbReference type="EMBL" id="AAP99861.1"/>
    </source>
</evidence>
<dbReference type="EMBL" id="AE017126">
    <property type="protein sequence ID" value="AAP99861.1"/>
    <property type="molecule type" value="Genomic_DNA"/>
</dbReference>
<evidence type="ECO:0000259" key="1">
    <source>
        <dbReference type="Pfam" id="PF00675"/>
    </source>
</evidence>